<dbReference type="InterPro" id="IPR008271">
    <property type="entry name" value="Ser/Thr_kinase_AS"/>
</dbReference>
<evidence type="ECO:0000313" key="24">
    <source>
        <dbReference type="Proteomes" id="UP000026962"/>
    </source>
</evidence>
<keyword evidence="15" id="KW-0675">Receptor</keyword>
<dbReference type="EnsemblPlants" id="OPUNC08G05620.2">
    <property type="protein sequence ID" value="OPUNC08G05620.2"/>
    <property type="gene ID" value="OPUNC08G05620"/>
</dbReference>
<dbReference type="EC" id="2.7.11.1" evidence="2"/>
<comment type="subcellular location">
    <subcellularLocation>
        <location evidence="1">Membrane</location>
        <topology evidence="1">Single-pass membrane protein</topology>
    </subcellularLocation>
</comment>
<organism evidence="23">
    <name type="scientific">Oryza punctata</name>
    <name type="common">Red rice</name>
    <dbReference type="NCBI Taxonomy" id="4537"/>
    <lineage>
        <taxon>Eukaryota</taxon>
        <taxon>Viridiplantae</taxon>
        <taxon>Streptophyta</taxon>
        <taxon>Embryophyta</taxon>
        <taxon>Tracheophyta</taxon>
        <taxon>Spermatophyta</taxon>
        <taxon>Magnoliopsida</taxon>
        <taxon>Liliopsida</taxon>
        <taxon>Poales</taxon>
        <taxon>Poaceae</taxon>
        <taxon>BOP clade</taxon>
        <taxon>Oryzoideae</taxon>
        <taxon>Oryzeae</taxon>
        <taxon>Oryzinae</taxon>
        <taxon>Oryza</taxon>
    </lineage>
</organism>
<keyword evidence="8 21" id="KW-0732">Signal</keyword>
<feature type="region of interest" description="Disordered" evidence="19">
    <location>
        <begin position="1949"/>
        <end position="1975"/>
    </location>
</feature>
<dbReference type="FunFam" id="3.80.10.10:FF:000041">
    <property type="entry name" value="LRR receptor-like serine/threonine-protein kinase ERECTA"/>
    <property type="match status" value="1"/>
</dbReference>
<comment type="catalytic activity">
    <reaction evidence="17">
        <text>L-threonyl-[protein] + ATP = O-phospho-L-threonyl-[protein] + ADP + H(+)</text>
        <dbReference type="Rhea" id="RHEA:46608"/>
        <dbReference type="Rhea" id="RHEA-COMP:11060"/>
        <dbReference type="Rhea" id="RHEA-COMP:11605"/>
        <dbReference type="ChEBI" id="CHEBI:15378"/>
        <dbReference type="ChEBI" id="CHEBI:30013"/>
        <dbReference type="ChEBI" id="CHEBI:30616"/>
        <dbReference type="ChEBI" id="CHEBI:61977"/>
        <dbReference type="ChEBI" id="CHEBI:456216"/>
        <dbReference type="EC" id="2.7.11.1"/>
    </reaction>
</comment>
<dbReference type="Gene3D" id="3.80.10.10">
    <property type="entry name" value="Ribonuclease Inhibitor"/>
    <property type="match status" value="4"/>
</dbReference>
<dbReference type="FunFam" id="2.60.120.430:FF:000002">
    <property type="entry name" value="Leucine-rich repeat receptor-like protein kinase"/>
    <property type="match status" value="2"/>
</dbReference>
<dbReference type="Pfam" id="PF23598">
    <property type="entry name" value="LRR_14"/>
    <property type="match status" value="2"/>
</dbReference>
<dbReference type="Gene3D" id="2.60.120.430">
    <property type="entry name" value="Galactose-binding lectin"/>
    <property type="match status" value="2"/>
</dbReference>
<sequence length="2123" mass="233220">MDGVSGKLVWVLLVMCSSWRITAVHAQQAARTDPIEVAALEAILGRWGRKTSPLWEMTDEPCYGVAVDDNTDLDGNPKNNPGIKCDCSGTVCHITKLRVYALNVVGQIPTELQNLTYLTYLGISLTNLTGELPEELGNLTKLQRLFTDSAGLSGPFPSTFSKLKNLKLLRASDNDFTGKIPDYIGSLTNLEDLAFQGNSFEGPIPASLSNLTKLTTFVLRNCKISGDLGAVDFSKFKNLTFLVCSSIYAVFWHRDLSFNNISGNVPKSILNLQMLTFLFLGNNSLTGGLPDGISPSLTNLDFSYNQLTGSFPSWGTQNNLQLNLVANNFVLGNNNNGILPPGLNCLQKDTPCFRDYSFAVDCGSNRSIRGSDNTMYEMDSTNLGDSSYYVTSQTRWGVSNVGKLFQAPNDSKIIYINEKIQNAVDSELFQTARMSPSSLRYFGLGLENGNYTVLLKFAELGYPDSPTWKSLGRRVFDIYIQGELKEKDFNIRKTAGGKSFTAVYKSYTTTVSKNFLEIHLFWAGKGTCCVPIQGYYGPLISALSVTPNFTPTVRNGVPKKKSKAGAIVGIVIAASVLGSAILFGIFMVIKKRRRMAQQQEELYNLVGQPDVFSNAELKLATDNFSSQNILGEGGYGPVYKGVLPDGRVIAVKQLSQSSHQGKSQFVTEVATISAVQHRNLVKLHGCCIDSNTPLLVYEYLKNGSLDKALFGNGSIKLDWATRFEIILGIARGLTYLHEESSVRIVHRDIKASNVLLDTDLIPKISDFGLAKLYDEKKTHVSTGIAGTFGYLAPEYAMRRHLTEKVDVFAFGVIALEIVAGRSNTNNSLEESKIYLFEWAWSLYEKEQALGIVDPTLQEFNRHEVFRVIQVSLLCTQGSPHQRPPMSKVVAMLTGDVEVAEVVTKPSYITEWQFRGGNSSYVTSSYSGSTTPDFSRQKEIDPLTQSPTITGASHEHEGSVIASAEREREMGGVGVGGHLIVWVLLLVCSWRMSAAQAQQPPRTDPVEVAALEAILGRWDKKTSPLWSMSGEPCRGVPVDGVTGLDGNPKNNPGIKCDCSYINGTVCHITQLRVYALNVVGQIPAELQNLTYLNYLHVGFNALSGPIPKELGNLTNLNLLGISLTNFTGQLPEELGNLTKLQRLYTDSAGLSGPFPSTFSKLKNLKLLRASDNDFTGKIPDYIGSLTNLEDLAFQGNSFEGPIPASLSNLTKLTTFTLFYGDIAIPLVMMTDMLNTMSRRIGDIVNGSSSFSFVSSLTSLNILVLRNCRISGDLGAVDFSKFTKLAFLFLGNNSLTGDLPDGISPSLTNLDFSYNQLTGSFPSWATQNNLQLNLVANNFVLGSTNNGYVHSILPPGLNCLQKDTPCLRGSPECMSRSSLTIAVDYSFAVDCGSNRSIRGLDNTMYELDFMDLGDSSYYVTSQTRWGVSNVGKLFQAPNDSKIIYSNAKIQNAVDPELLQTARMSPSSLRYYGLGLENGNYTVLLQFAELGYPDSNTWKSLGRRVFDIYIQGDLKEKDFNIRKMAGGRSFTAVYKSYTAIVSKNFLEIHLFWAGKGTCCIPIQGYYGPLISAISITPNFTPTVRNGVPKRKSKAGAIAGILIGASVVGLAVLFGIFMVIKKRRILAQQQGELYNLVGRPDVFSNAELKLATNNFSSQNILGEGGYGPVYKGKLPDGRVIAVKQLSQSSHQGKNQFVTEVATISSVQHRNLVKLHGCCIDSNTPLLVYEYLENGSLDQALFRKNSLKLDWATRFEIILGIARGLTYLHEESSVRIVHRDIKASNVLLDTDLTPKISDFGLARLYDEKKTHVSTGIAGTFGYLAPEYAMRRHLTEKVDVYAFGVVALETVAGRSNTSNSIEESKIYLLEWAWDLYEKEQAQRIVDPRLEDSNKDEVLRVIHVALLCTQGSPNQRPPMSKVMAVLTGDAEVVEMLTKPSYITEWQYRDGNSTYSESTTSEFSRQKEIDPLTQSPTITGSSHDGRSSVHGFLWPMLVYAFCAAVQAQQAARTDPAEVVALNTILGRWGLRASPAWNISGEPCSGVAIDETGVDNNPNINPAIKCDCSFNTGTVCHIIRLYVSSQPADPAAHQMFDIMPTIGHERVFSLNVVGQIPEELQNLTYLNNLYDL</sequence>
<dbReference type="Pfam" id="PF00560">
    <property type="entry name" value="LRR_1"/>
    <property type="match status" value="2"/>
</dbReference>
<dbReference type="Gene3D" id="3.30.200.20">
    <property type="entry name" value="Phosphorylase Kinase, domain 1"/>
    <property type="match status" value="2"/>
</dbReference>
<dbReference type="STRING" id="4537.A0A0E0LS97"/>
<dbReference type="InterPro" id="IPR032675">
    <property type="entry name" value="LRR_dom_sf"/>
</dbReference>
<keyword evidence="24" id="KW-1185">Reference proteome</keyword>
<dbReference type="PANTHER" id="PTHR48006">
    <property type="entry name" value="LEUCINE-RICH REPEAT-CONTAINING PROTEIN DDB_G0281931-RELATED"/>
    <property type="match status" value="1"/>
</dbReference>
<keyword evidence="10" id="KW-0547">Nucleotide-binding</keyword>
<evidence type="ECO:0000256" key="9">
    <source>
        <dbReference type="ARBA" id="ARBA00022737"/>
    </source>
</evidence>
<feature type="domain" description="Protein kinase" evidence="22">
    <location>
        <begin position="1651"/>
        <end position="1925"/>
    </location>
</feature>
<evidence type="ECO:0000313" key="23">
    <source>
        <dbReference type="EnsemblPlants" id="OPUNC08G05620.2"/>
    </source>
</evidence>
<evidence type="ECO:0000256" key="11">
    <source>
        <dbReference type="ARBA" id="ARBA00022777"/>
    </source>
</evidence>
<dbReference type="GO" id="GO:0004674">
    <property type="term" value="F:protein serine/threonine kinase activity"/>
    <property type="evidence" value="ECO:0007669"/>
    <property type="project" value="UniProtKB-KW"/>
</dbReference>
<evidence type="ECO:0000256" key="5">
    <source>
        <dbReference type="ARBA" id="ARBA00022614"/>
    </source>
</evidence>
<name>A0A0E0LS97_ORYPU</name>
<evidence type="ECO:0000256" key="7">
    <source>
        <dbReference type="ARBA" id="ARBA00022692"/>
    </source>
</evidence>
<dbReference type="SUPFAM" id="SSF56112">
    <property type="entry name" value="Protein kinase-like (PK-like)"/>
    <property type="match status" value="2"/>
</dbReference>
<evidence type="ECO:0000256" key="3">
    <source>
        <dbReference type="ARBA" id="ARBA00022527"/>
    </source>
</evidence>
<dbReference type="GO" id="GO:0005524">
    <property type="term" value="F:ATP binding"/>
    <property type="evidence" value="ECO:0007669"/>
    <property type="project" value="UniProtKB-KW"/>
</dbReference>
<feature type="transmembrane region" description="Helical" evidence="20">
    <location>
        <begin position="972"/>
        <end position="991"/>
    </location>
</feature>
<evidence type="ECO:0000256" key="12">
    <source>
        <dbReference type="ARBA" id="ARBA00022840"/>
    </source>
</evidence>
<dbReference type="SUPFAM" id="SSF52058">
    <property type="entry name" value="L domain-like"/>
    <property type="match status" value="2"/>
</dbReference>
<dbReference type="FunFam" id="3.30.200.20:FF:000140">
    <property type="entry name" value="Leucine-rich repeat receptor-like protein kinase"/>
    <property type="match status" value="2"/>
</dbReference>
<keyword evidence="3" id="KW-0723">Serine/threonine-protein kinase</keyword>
<evidence type="ECO:0000256" key="18">
    <source>
        <dbReference type="ARBA" id="ARBA00048679"/>
    </source>
</evidence>
<evidence type="ECO:0000256" key="10">
    <source>
        <dbReference type="ARBA" id="ARBA00022741"/>
    </source>
</evidence>
<dbReference type="PANTHER" id="PTHR48006:SF53">
    <property type="entry name" value="OS08G0203400 PROTEIN"/>
    <property type="match status" value="1"/>
</dbReference>
<dbReference type="InterPro" id="IPR021720">
    <property type="entry name" value="Malectin_dom"/>
</dbReference>
<keyword evidence="12" id="KW-0067">ATP-binding</keyword>
<protein>
    <recommendedName>
        <fullName evidence="2">non-specific serine/threonine protein kinase</fullName>
        <ecNumber evidence="2">2.7.11.1</ecNumber>
    </recommendedName>
</protein>
<proteinExistence type="predicted"/>
<feature type="compositionally biased region" description="Polar residues" evidence="19">
    <location>
        <begin position="1964"/>
        <end position="1974"/>
    </location>
</feature>
<keyword evidence="4" id="KW-0597">Phosphoprotein</keyword>
<keyword evidence="16" id="KW-0325">Glycoprotein</keyword>
<evidence type="ECO:0000256" key="15">
    <source>
        <dbReference type="ARBA" id="ARBA00023170"/>
    </source>
</evidence>
<dbReference type="SMART" id="SM00220">
    <property type="entry name" value="S_TKc"/>
    <property type="match status" value="2"/>
</dbReference>
<dbReference type="eggNOG" id="ENOG502QUW9">
    <property type="taxonomic scope" value="Eukaryota"/>
</dbReference>
<evidence type="ECO:0000256" key="21">
    <source>
        <dbReference type="SAM" id="SignalP"/>
    </source>
</evidence>
<dbReference type="InterPro" id="IPR001611">
    <property type="entry name" value="Leu-rich_rpt"/>
</dbReference>
<keyword evidence="5" id="KW-0433">Leucine-rich repeat</keyword>
<dbReference type="InterPro" id="IPR011009">
    <property type="entry name" value="Kinase-like_dom_sf"/>
</dbReference>
<reference evidence="23" key="2">
    <citation type="submission" date="2018-05" db="EMBL/GenBank/DDBJ databases">
        <title>OpunRS2 (Oryza punctata Reference Sequence Version 2).</title>
        <authorList>
            <person name="Zhang J."/>
            <person name="Kudrna D."/>
            <person name="Lee S."/>
            <person name="Talag J."/>
            <person name="Welchert J."/>
            <person name="Wing R.A."/>
        </authorList>
    </citation>
    <scope>NUCLEOTIDE SEQUENCE [LARGE SCALE GENOMIC DNA]</scope>
</reference>
<feature type="domain" description="Protein kinase" evidence="22">
    <location>
        <begin position="624"/>
        <end position="898"/>
    </location>
</feature>
<accession>A0A0E0LS97</accession>
<feature type="transmembrane region" description="Helical" evidence="20">
    <location>
        <begin position="564"/>
        <end position="589"/>
    </location>
</feature>
<evidence type="ECO:0000256" key="8">
    <source>
        <dbReference type="ARBA" id="ARBA00022729"/>
    </source>
</evidence>
<dbReference type="Proteomes" id="UP000026962">
    <property type="component" value="Chromosome 8"/>
</dbReference>
<dbReference type="GO" id="GO:0005886">
    <property type="term" value="C:plasma membrane"/>
    <property type="evidence" value="ECO:0007669"/>
    <property type="project" value="TreeGrafter"/>
</dbReference>
<keyword evidence="6" id="KW-0808">Transferase</keyword>
<keyword evidence="13 20" id="KW-1133">Transmembrane helix</keyword>
<feature type="transmembrane region" description="Helical" evidence="20">
    <location>
        <begin position="1591"/>
        <end position="1616"/>
    </location>
</feature>
<evidence type="ECO:0000256" key="19">
    <source>
        <dbReference type="SAM" id="MobiDB-lite"/>
    </source>
</evidence>
<evidence type="ECO:0000256" key="13">
    <source>
        <dbReference type="ARBA" id="ARBA00022989"/>
    </source>
</evidence>
<dbReference type="InterPro" id="IPR001245">
    <property type="entry name" value="Ser-Thr/Tyr_kinase_cat_dom"/>
</dbReference>
<dbReference type="Gene3D" id="1.10.510.10">
    <property type="entry name" value="Transferase(Phosphotransferase) domain 1"/>
    <property type="match status" value="2"/>
</dbReference>
<dbReference type="InterPro" id="IPR051824">
    <property type="entry name" value="LRR_Rcpt-Like_S/T_Kinase"/>
</dbReference>
<evidence type="ECO:0000256" key="20">
    <source>
        <dbReference type="SAM" id="Phobius"/>
    </source>
</evidence>
<feature type="signal peptide" evidence="21">
    <location>
        <begin position="1"/>
        <end position="26"/>
    </location>
</feature>
<keyword evidence="7 20" id="KW-0812">Transmembrane</keyword>
<dbReference type="Gramene" id="OPUNC08G05620.2">
    <property type="protein sequence ID" value="OPUNC08G05620.2"/>
    <property type="gene ID" value="OPUNC08G05620"/>
</dbReference>
<evidence type="ECO:0000256" key="16">
    <source>
        <dbReference type="ARBA" id="ARBA00023180"/>
    </source>
</evidence>
<evidence type="ECO:0000259" key="22">
    <source>
        <dbReference type="PROSITE" id="PS50011"/>
    </source>
</evidence>
<keyword evidence="11" id="KW-0418">Kinase</keyword>
<dbReference type="PROSITE" id="PS00108">
    <property type="entry name" value="PROTEIN_KINASE_ST"/>
    <property type="match status" value="2"/>
</dbReference>
<dbReference type="Pfam" id="PF07714">
    <property type="entry name" value="PK_Tyr_Ser-Thr"/>
    <property type="match status" value="2"/>
</dbReference>
<evidence type="ECO:0000256" key="6">
    <source>
        <dbReference type="ARBA" id="ARBA00022679"/>
    </source>
</evidence>
<evidence type="ECO:0000256" key="2">
    <source>
        <dbReference type="ARBA" id="ARBA00012513"/>
    </source>
</evidence>
<dbReference type="CDD" id="cd14066">
    <property type="entry name" value="STKc_IRAK"/>
    <property type="match status" value="2"/>
</dbReference>
<evidence type="ECO:0000256" key="17">
    <source>
        <dbReference type="ARBA" id="ARBA00047899"/>
    </source>
</evidence>
<keyword evidence="14 20" id="KW-0472">Membrane</keyword>
<dbReference type="PROSITE" id="PS50011">
    <property type="entry name" value="PROTEIN_KINASE_DOM"/>
    <property type="match status" value="2"/>
</dbReference>
<keyword evidence="9" id="KW-0677">Repeat</keyword>
<dbReference type="FunFam" id="3.80.10.10:FF:000095">
    <property type="entry name" value="LRR receptor-like serine/threonine-protein kinase GSO1"/>
    <property type="match status" value="1"/>
</dbReference>
<dbReference type="InterPro" id="IPR000719">
    <property type="entry name" value="Prot_kinase_dom"/>
</dbReference>
<evidence type="ECO:0000256" key="14">
    <source>
        <dbReference type="ARBA" id="ARBA00023136"/>
    </source>
</evidence>
<evidence type="ECO:0000256" key="1">
    <source>
        <dbReference type="ARBA" id="ARBA00004167"/>
    </source>
</evidence>
<comment type="catalytic activity">
    <reaction evidence="18">
        <text>L-seryl-[protein] + ATP = O-phospho-L-seryl-[protein] + ADP + H(+)</text>
        <dbReference type="Rhea" id="RHEA:17989"/>
        <dbReference type="Rhea" id="RHEA-COMP:9863"/>
        <dbReference type="Rhea" id="RHEA-COMP:11604"/>
        <dbReference type="ChEBI" id="CHEBI:15378"/>
        <dbReference type="ChEBI" id="CHEBI:29999"/>
        <dbReference type="ChEBI" id="CHEBI:30616"/>
        <dbReference type="ChEBI" id="CHEBI:83421"/>
        <dbReference type="ChEBI" id="CHEBI:456216"/>
        <dbReference type="EC" id="2.7.11.1"/>
    </reaction>
</comment>
<dbReference type="OMA" id="HREYKAN"/>
<feature type="chain" id="PRO_5002366647" description="non-specific serine/threonine protein kinase" evidence="21">
    <location>
        <begin position="27"/>
        <end position="2123"/>
    </location>
</feature>
<evidence type="ECO:0000256" key="4">
    <source>
        <dbReference type="ARBA" id="ARBA00022553"/>
    </source>
</evidence>
<dbReference type="FunFam" id="1.10.510.10:FF:000044">
    <property type="entry name" value="Putative LRR receptor-like serine/threonine-protein kinase"/>
    <property type="match status" value="2"/>
</dbReference>
<reference evidence="23" key="1">
    <citation type="submission" date="2015-04" db="UniProtKB">
        <authorList>
            <consortium name="EnsemblPlants"/>
        </authorList>
    </citation>
    <scope>IDENTIFICATION</scope>
</reference>
<dbReference type="InterPro" id="IPR055414">
    <property type="entry name" value="LRR_R13L4/SHOC2-like"/>
</dbReference>
<dbReference type="Pfam" id="PF11721">
    <property type="entry name" value="Malectin"/>
    <property type="match status" value="2"/>
</dbReference>